<accession>A0AC60NXW7</accession>
<proteinExistence type="predicted"/>
<name>A0AC60NXW7_IXOPE</name>
<protein>
    <submittedName>
        <fullName evidence="1">Uncharacterized protein</fullName>
    </submittedName>
</protein>
<keyword evidence="2" id="KW-1185">Reference proteome</keyword>
<organism evidence="1 2">
    <name type="scientific">Ixodes persulcatus</name>
    <name type="common">Taiga tick</name>
    <dbReference type="NCBI Taxonomy" id="34615"/>
    <lineage>
        <taxon>Eukaryota</taxon>
        <taxon>Metazoa</taxon>
        <taxon>Ecdysozoa</taxon>
        <taxon>Arthropoda</taxon>
        <taxon>Chelicerata</taxon>
        <taxon>Arachnida</taxon>
        <taxon>Acari</taxon>
        <taxon>Parasitiformes</taxon>
        <taxon>Ixodida</taxon>
        <taxon>Ixodoidea</taxon>
        <taxon>Ixodidae</taxon>
        <taxon>Ixodinae</taxon>
        <taxon>Ixodes</taxon>
    </lineage>
</organism>
<dbReference type="EMBL" id="JABSTQ010011392">
    <property type="protein sequence ID" value="KAG0411920.1"/>
    <property type="molecule type" value="Genomic_DNA"/>
</dbReference>
<reference evidence="1 2" key="1">
    <citation type="journal article" date="2020" name="Cell">
        <title>Large-Scale Comparative Analyses of Tick Genomes Elucidate Their Genetic Diversity and Vector Capacities.</title>
        <authorList>
            <consortium name="Tick Genome and Microbiome Consortium (TIGMIC)"/>
            <person name="Jia N."/>
            <person name="Wang J."/>
            <person name="Shi W."/>
            <person name="Du L."/>
            <person name="Sun Y."/>
            <person name="Zhan W."/>
            <person name="Jiang J.F."/>
            <person name="Wang Q."/>
            <person name="Zhang B."/>
            <person name="Ji P."/>
            <person name="Bell-Sakyi L."/>
            <person name="Cui X.M."/>
            <person name="Yuan T.T."/>
            <person name="Jiang B.G."/>
            <person name="Yang W.F."/>
            <person name="Lam T.T."/>
            <person name="Chang Q.C."/>
            <person name="Ding S.J."/>
            <person name="Wang X.J."/>
            <person name="Zhu J.G."/>
            <person name="Ruan X.D."/>
            <person name="Zhao L."/>
            <person name="Wei J.T."/>
            <person name="Ye R.Z."/>
            <person name="Que T.C."/>
            <person name="Du C.H."/>
            <person name="Zhou Y.H."/>
            <person name="Cheng J.X."/>
            <person name="Dai P.F."/>
            <person name="Guo W.B."/>
            <person name="Han X.H."/>
            <person name="Huang E.J."/>
            <person name="Li L.F."/>
            <person name="Wei W."/>
            <person name="Gao Y.C."/>
            <person name="Liu J.Z."/>
            <person name="Shao H.Z."/>
            <person name="Wang X."/>
            <person name="Wang C.C."/>
            <person name="Yang T.C."/>
            <person name="Huo Q.B."/>
            <person name="Li W."/>
            <person name="Chen H.Y."/>
            <person name="Chen S.E."/>
            <person name="Zhou L.G."/>
            <person name="Ni X.B."/>
            <person name="Tian J.H."/>
            <person name="Sheng Y."/>
            <person name="Liu T."/>
            <person name="Pan Y.S."/>
            <person name="Xia L.Y."/>
            <person name="Li J."/>
            <person name="Zhao F."/>
            <person name="Cao W.C."/>
        </authorList>
    </citation>
    <scope>NUCLEOTIDE SEQUENCE [LARGE SCALE GENOMIC DNA]</scope>
    <source>
        <strain evidence="1">Iper-2018</strain>
    </source>
</reference>
<dbReference type="Proteomes" id="UP000805193">
    <property type="component" value="Unassembled WGS sequence"/>
</dbReference>
<comment type="caution">
    <text evidence="1">The sequence shown here is derived from an EMBL/GenBank/DDBJ whole genome shotgun (WGS) entry which is preliminary data.</text>
</comment>
<gene>
    <name evidence="1" type="ORF">HPB47_010946</name>
</gene>
<sequence>MVHLFGSPRDLFLIRRRKVPSWLRTDSERLVVCQIVPTTPGGTLRPVFQGIEEQAEEADFVCRLCTIIEKVDMEHKTRSEELAKSMNGRMKLLEDSIIEGGGDASDTISTLQSWVTELEHQLEQREQDASHTIANLQSRLAGFEHRLKQRGNATLDSQVHKEALSATLLKDTEYNENDKEKEKERNQTDNAEHGPAGSQSGLTQDGTCHSGDVTHPQPEGASRHEDAEKEGATKAGTALSSQAGDGTIPNVRENHPNQGRVDDLIRPPPGVTREVIVVGDSNVARFAHPLVCRLGDYCKIEVIPRTGGTTEDVHRLIDIYEEKAREVPRMYILHLGVNDILNGNQPATIVERLRLKWSDRRATLPICSVPEIEGRGKEIQATTMLLNAKLKKLCKELKIRFLDLSRDLRGEGVMEKDGIHYKQEGVRIVTDRLGAVASNFLGIRWRRGPSPPKNEQRRGPVTLRGKSPANKWQADKPEVVSSNHGSHHPDMEPRTIHQTRGCHLAPHRNTIVTRCCSDDPELMPGQPRFHCPGVECCTRHPETLQQFLPHTGELQVLRDYQRNFPPLGPDREAERWRQRHQQYSADDSRSLENQYREQGITAPLLEGHMGYHHLQVTPVTVYPMPQAQQPPTSQYTQQPRPLLGSGDASRKRSEQESRDHPESWPADDGAEGETILRKSAVHVVVGFLNMHSARRQAKWEELFEMLEAKEMSLFAVAETHLRGLEEPPVHPGWCWAGSNREGDERKGGGVGFLVDFSSSPWQQPHKERYRTVELVLPASSIDSVAQEFEASGRRKKATNYGEFIGELKRIIKLHSIRRRSRGGVRRKSWWDAEVKAARDERRLANQTHRRAVKEGDSGEVEKAWEVYLTSKHKLQDLIQSKITEAEQRTLKEIRDSGKAAAETFWRYVNSMDRNDPPPTVIEDHTGNAVQDSAEHLSEYRTKAFEWEDGNTPVADLIRVPSMADIDPVETEQPESLEQTITPKWEMVKVALDRAIAHIKNNTAQGTDGIPATLLKCMGDGARRQLASILTDIIAGSPIPEDWMHSRVVLVPKRGGNKKRLNDYRPLTVTSVIYRVLAHVIKEWMGGWVEAHTKLTELQNGFRRDRRLQDNLFVLTQLIEIARKEGRDFICCFLDVAKAYDSVPHGSLIQCLIRLDMPSQWTNLIRRLYDGGAVTAEFGGVMSGRVEVKRGLKQGCPLSPLLYMLYTSELERHLLKSGLGFSLTRVEEGRETYWTLPGLAYADDLVLMAGDMETLQKLVDVCEEEVALLGLQFNVLKSAVVQFSGDYTGSKVLRLQQEAVAVVNQYRYLGVTLTNAPDYCDEYQAHIRQTAQRGQNILRRRILWSGNRYLMVRELHAVAMDNWRLRRFRETWGGRRSRQRRQPASFAIEDGSYTWIKTRWMKRVYQLRKKNGFFTDPVQEDSEGKWAREVRGRVRDAETAHWMKEAGKKSTLDVYRAHKHNIRAEDFYDNSLGSRLLFEVRAGALRTLAYRQRFDPTIMTIQCRLCDQKAETIEHLVLRCPALTPKWELAQLADTQADQASSHDNGRQATPPASVHGGCRVTATTAPQPAQAPPLAEALGFQDAADSGAHPAERWRTHLLAARHGTFNLASMDEEDVVRQFRFTKEDLPHLRLALRIPETLTANG</sequence>
<evidence type="ECO:0000313" key="1">
    <source>
        <dbReference type="EMBL" id="KAG0411920.1"/>
    </source>
</evidence>
<evidence type="ECO:0000313" key="2">
    <source>
        <dbReference type="Proteomes" id="UP000805193"/>
    </source>
</evidence>